<dbReference type="KEGG" id="mng:MNEG_14716"/>
<dbReference type="EMBL" id="KK104926">
    <property type="protein sequence ID" value="KIY93246.1"/>
    <property type="molecule type" value="Genomic_DNA"/>
</dbReference>
<organism evidence="2 3">
    <name type="scientific">Monoraphidium neglectum</name>
    <dbReference type="NCBI Taxonomy" id="145388"/>
    <lineage>
        <taxon>Eukaryota</taxon>
        <taxon>Viridiplantae</taxon>
        <taxon>Chlorophyta</taxon>
        <taxon>core chlorophytes</taxon>
        <taxon>Chlorophyceae</taxon>
        <taxon>CS clade</taxon>
        <taxon>Sphaeropleales</taxon>
        <taxon>Selenastraceae</taxon>
        <taxon>Monoraphidium</taxon>
    </lineage>
</organism>
<evidence type="ECO:0000313" key="2">
    <source>
        <dbReference type="EMBL" id="KIY93246.1"/>
    </source>
</evidence>
<dbReference type="Proteomes" id="UP000054498">
    <property type="component" value="Unassembled WGS sequence"/>
</dbReference>
<proteinExistence type="predicted"/>
<accession>A0A0D2LUG5</accession>
<evidence type="ECO:0000256" key="1">
    <source>
        <dbReference type="SAM" id="MobiDB-lite"/>
    </source>
</evidence>
<name>A0A0D2LUG5_9CHLO</name>
<keyword evidence="3" id="KW-1185">Reference proteome</keyword>
<protein>
    <submittedName>
        <fullName evidence="2">Uncharacterized protein</fullName>
    </submittedName>
</protein>
<feature type="non-terminal residue" evidence="2">
    <location>
        <position position="1"/>
    </location>
</feature>
<gene>
    <name evidence="2" type="ORF">MNEG_14716</name>
</gene>
<reference evidence="2 3" key="1">
    <citation type="journal article" date="2013" name="BMC Genomics">
        <title>Reconstruction of the lipid metabolism for the microalga Monoraphidium neglectum from its genome sequence reveals characteristics suitable for biofuel production.</title>
        <authorList>
            <person name="Bogen C."/>
            <person name="Al-Dilaimi A."/>
            <person name="Albersmeier A."/>
            <person name="Wichmann J."/>
            <person name="Grundmann M."/>
            <person name="Rupp O."/>
            <person name="Lauersen K.J."/>
            <person name="Blifernez-Klassen O."/>
            <person name="Kalinowski J."/>
            <person name="Goesmann A."/>
            <person name="Mussgnug J.H."/>
            <person name="Kruse O."/>
        </authorList>
    </citation>
    <scope>NUCLEOTIDE SEQUENCE [LARGE SCALE GENOMIC DNA]</scope>
    <source>
        <strain evidence="2 3">SAG 48.87</strain>
    </source>
</reference>
<sequence>HTGASLKFGRKGARSTAGRERWAAKHAGATGAGGAAAACADGGADRAAPCELGVAAWCEPGGEPARHLDGSHAAAAGSSVMSLSRHGSGTEGLLAAGLPQQLPQSQALLGALPIAAIGASAPFAGPLLQQRPPPAQSALPGVQLPLRQLGVDTAAGASQQPCWSAWGKGGPPGHTHPLVSAPAEAWQSVATTWPLMLPQAPHVSTLQHHHTGNGLAEGHIFL</sequence>
<dbReference type="RefSeq" id="XP_013892266.1">
    <property type="nucleotide sequence ID" value="XM_014036812.1"/>
</dbReference>
<evidence type="ECO:0000313" key="3">
    <source>
        <dbReference type="Proteomes" id="UP000054498"/>
    </source>
</evidence>
<dbReference type="GeneID" id="25732305"/>
<dbReference type="AlphaFoldDB" id="A0A0D2LUG5"/>
<feature type="region of interest" description="Disordered" evidence="1">
    <location>
        <begin position="1"/>
        <end position="20"/>
    </location>
</feature>